<dbReference type="InterPro" id="IPR002401">
    <property type="entry name" value="Cyt_P450_E_grp-I"/>
</dbReference>
<evidence type="ECO:0000256" key="2">
    <source>
        <dbReference type="ARBA" id="ARBA00022723"/>
    </source>
</evidence>
<dbReference type="GO" id="GO:0005506">
    <property type="term" value="F:iron ion binding"/>
    <property type="evidence" value="ECO:0007669"/>
    <property type="project" value="InterPro"/>
</dbReference>
<organism evidence="8 9">
    <name type="scientific">Puccinia coronata f. sp. avenae</name>
    <dbReference type="NCBI Taxonomy" id="200324"/>
    <lineage>
        <taxon>Eukaryota</taxon>
        <taxon>Fungi</taxon>
        <taxon>Dikarya</taxon>
        <taxon>Basidiomycota</taxon>
        <taxon>Pucciniomycotina</taxon>
        <taxon>Pucciniomycetes</taxon>
        <taxon>Pucciniales</taxon>
        <taxon>Pucciniaceae</taxon>
        <taxon>Puccinia</taxon>
    </lineage>
</organism>
<dbReference type="PRINTS" id="PR00385">
    <property type="entry name" value="P450"/>
</dbReference>
<comment type="cofactor">
    <cofactor evidence="5">
        <name>heme</name>
        <dbReference type="ChEBI" id="CHEBI:30413"/>
    </cofactor>
</comment>
<dbReference type="Proteomes" id="UP000235388">
    <property type="component" value="Unassembled WGS sequence"/>
</dbReference>
<proteinExistence type="inferred from homology"/>
<dbReference type="GO" id="GO:0004497">
    <property type="term" value="F:monooxygenase activity"/>
    <property type="evidence" value="ECO:0007669"/>
    <property type="project" value="UniProtKB-KW"/>
</dbReference>
<dbReference type="PRINTS" id="PR00463">
    <property type="entry name" value="EP450I"/>
</dbReference>
<sequence>MLVDPSVLFNNTTTTTQPVLVFATRFNSITMITSLLMYLVCTSLLYLLLKFRNRAIGTTKRAKSTFYEIPGWPLLGELPSMIINRSRNLEYGTIKALKHGVGFSLTIPGTRIIDVSKPEWLEYIQKTNFDNYVKGPLFRNIMSDVFGDGIFVSDGPSWKRARQATSTIFTINTFKTIIGPASERSMDGLAELLKSAAEDNRSMDFCDLFFRFTLDSFVQMTFGEDLGEEKKGSPSRFFQGSIPFPVAFDHAQDQLDFRFSMIVGWQLVEKWVGSIGKRLQASCRVLDDCAYSLIDERMDQLNRNVNDKETVCTDLLSLFMNALDERGGSLGRTELRDAALNLIIAGRDTTAEALSWTFFHLLMNEDIISRIRREASEIFGEGDSNEHRVTYENYKRFTWANAAVFEALRLHPSVPRNTKTAVADDQIPAGPTIQAGDLVRWSDWQMGRDASLWGADCGEFLPDRWIDEKGSIKQHGQYKFHAFNAGPRICLGMNLAMLQAVKVIVEVFKEFELAFAVGWLENVPKSEAIEGITSRYPTPMYRASLTLPMAHPMMISVKHRLT</sequence>
<dbReference type="Pfam" id="PF00067">
    <property type="entry name" value="p450"/>
    <property type="match status" value="1"/>
</dbReference>
<name>A0A2N5TJC5_9BASI</name>
<evidence type="ECO:0000256" key="6">
    <source>
        <dbReference type="RuleBase" id="RU000461"/>
    </source>
</evidence>
<keyword evidence="7" id="KW-1133">Transmembrane helix</keyword>
<dbReference type="EMBL" id="PGCJ01000604">
    <property type="protein sequence ID" value="PLW25600.1"/>
    <property type="molecule type" value="Genomic_DNA"/>
</dbReference>
<comment type="similarity">
    <text evidence="1 6">Belongs to the cytochrome P450 family.</text>
</comment>
<evidence type="ECO:0000256" key="5">
    <source>
        <dbReference type="PIRSR" id="PIRSR602401-1"/>
    </source>
</evidence>
<dbReference type="OrthoDB" id="1470350at2759"/>
<keyword evidence="2 5" id="KW-0479">Metal-binding</keyword>
<dbReference type="InterPro" id="IPR036396">
    <property type="entry name" value="Cyt_P450_sf"/>
</dbReference>
<dbReference type="PROSITE" id="PS00086">
    <property type="entry name" value="CYTOCHROME_P450"/>
    <property type="match status" value="1"/>
</dbReference>
<evidence type="ECO:0000313" key="9">
    <source>
        <dbReference type="Proteomes" id="UP000235388"/>
    </source>
</evidence>
<feature type="transmembrane region" description="Helical" evidence="7">
    <location>
        <begin position="29"/>
        <end position="49"/>
    </location>
</feature>
<keyword evidence="9" id="KW-1185">Reference proteome</keyword>
<feature type="binding site" description="axial binding residue" evidence="5">
    <location>
        <position position="490"/>
    </location>
    <ligand>
        <name>heme</name>
        <dbReference type="ChEBI" id="CHEBI:30413"/>
    </ligand>
    <ligandPart>
        <name>Fe</name>
        <dbReference type="ChEBI" id="CHEBI:18248"/>
    </ligandPart>
</feature>
<evidence type="ECO:0000256" key="4">
    <source>
        <dbReference type="ARBA" id="ARBA00023004"/>
    </source>
</evidence>
<dbReference type="STRING" id="200324.A0A2N5TJC5"/>
<keyword evidence="6" id="KW-0503">Monooxygenase</keyword>
<dbReference type="PANTHER" id="PTHR24296">
    <property type="entry name" value="CYTOCHROME P450"/>
    <property type="match status" value="1"/>
</dbReference>
<dbReference type="GO" id="GO:0016705">
    <property type="term" value="F:oxidoreductase activity, acting on paired donors, with incorporation or reduction of molecular oxygen"/>
    <property type="evidence" value="ECO:0007669"/>
    <property type="project" value="InterPro"/>
</dbReference>
<accession>A0A2N5TJC5</accession>
<keyword evidence="4 5" id="KW-0408">Iron</keyword>
<dbReference type="Gene3D" id="1.10.630.10">
    <property type="entry name" value="Cytochrome P450"/>
    <property type="match status" value="1"/>
</dbReference>
<evidence type="ECO:0000256" key="3">
    <source>
        <dbReference type="ARBA" id="ARBA00023002"/>
    </source>
</evidence>
<comment type="caution">
    <text evidence="8">The sequence shown here is derived from an EMBL/GenBank/DDBJ whole genome shotgun (WGS) entry which is preliminary data.</text>
</comment>
<dbReference type="InterPro" id="IPR001128">
    <property type="entry name" value="Cyt_P450"/>
</dbReference>
<keyword evidence="5 6" id="KW-0349">Heme</keyword>
<evidence type="ECO:0000313" key="8">
    <source>
        <dbReference type="EMBL" id="PLW25600.1"/>
    </source>
</evidence>
<keyword evidence="7" id="KW-0812">Transmembrane</keyword>
<dbReference type="SUPFAM" id="SSF48264">
    <property type="entry name" value="Cytochrome P450"/>
    <property type="match status" value="1"/>
</dbReference>
<reference evidence="8 9" key="1">
    <citation type="submission" date="2017-11" db="EMBL/GenBank/DDBJ databases">
        <title>De novo assembly and phasing of dikaryotic genomes from two isolates of Puccinia coronata f. sp. avenae, the causal agent of oat crown rust.</title>
        <authorList>
            <person name="Miller M.E."/>
            <person name="Zhang Y."/>
            <person name="Omidvar V."/>
            <person name="Sperschneider J."/>
            <person name="Schwessinger B."/>
            <person name="Raley C."/>
            <person name="Palmer J.M."/>
            <person name="Garnica D."/>
            <person name="Upadhyaya N."/>
            <person name="Rathjen J."/>
            <person name="Taylor J.M."/>
            <person name="Park R.F."/>
            <person name="Dodds P.N."/>
            <person name="Hirsch C.D."/>
            <person name="Kianian S.F."/>
            <person name="Figueroa M."/>
        </authorList>
    </citation>
    <scope>NUCLEOTIDE SEQUENCE [LARGE SCALE GENOMIC DNA]</scope>
    <source>
        <strain evidence="8">12NC29</strain>
    </source>
</reference>
<protein>
    <recommendedName>
        <fullName evidence="10">Cytochrome P450</fullName>
    </recommendedName>
</protein>
<dbReference type="AlphaFoldDB" id="A0A2N5TJC5"/>
<keyword evidence="3 6" id="KW-0560">Oxidoreductase</keyword>
<evidence type="ECO:0008006" key="10">
    <source>
        <dbReference type="Google" id="ProtNLM"/>
    </source>
</evidence>
<keyword evidence="7" id="KW-0472">Membrane</keyword>
<evidence type="ECO:0000256" key="7">
    <source>
        <dbReference type="SAM" id="Phobius"/>
    </source>
</evidence>
<dbReference type="GO" id="GO:0006629">
    <property type="term" value="P:lipid metabolic process"/>
    <property type="evidence" value="ECO:0007669"/>
    <property type="project" value="UniProtKB-ARBA"/>
</dbReference>
<evidence type="ECO:0000256" key="1">
    <source>
        <dbReference type="ARBA" id="ARBA00010617"/>
    </source>
</evidence>
<dbReference type="GO" id="GO:0020037">
    <property type="term" value="F:heme binding"/>
    <property type="evidence" value="ECO:0007669"/>
    <property type="project" value="InterPro"/>
</dbReference>
<gene>
    <name evidence="8" type="ORF">PCANC_23300</name>
</gene>
<dbReference type="InterPro" id="IPR017972">
    <property type="entry name" value="Cyt_P450_CS"/>
</dbReference>